<evidence type="ECO:0000256" key="5">
    <source>
        <dbReference type="ARBA" id="ARBA00023163"/>
    </source>
</evidence>
<dbReference type="GO" id="GO:0005634">
    <property type="term" value="C:nucleus"/>
    <property type="evidence" value="ECO:0007669"/>
    <property type="project" value="UniProtKB-SubCell"/>
</dbReference>
<dbReference type="InterPro" id="IPR002932">
    <property type="entry name" value="Glu_synthdom"/>
</dbReference>
<dbReference type="Gene3D" id="3.20.20.70">
    <property type="entry name" value="Aldolase class I"/>
    <property type="match status" value="1"/>
</dbReference>
<name>A0A8J5L5R4_ZINOF</name>
<dbReference type="PANTHER" id="PTHR31744">
    <property type="entry name" value="PROTEIN CUP-SHAPED COTYLEDON 2-RELATED"/>
    <property type="match status" value="1"/>
</dbReference>
<keyword evidence="3" id="KW-0805">Transcription regulation</keyword>
<dbReference type="GO" id="GO:0003677">
    <property type="term" value="F:DNA binding"/>
    <property type="evidence" value="ECO:0007669"/>
    <property type="project" value="UniProtKB-KW"/>
</dbReference>
<accession>A0A8J5L5R4</accession>
<dbReference type="Pfam" id="PF01645">
    <property type="entry name" value="Glu_synthase"/>
    <property type="match status" value="1"/>
</dbReference>
<keyword evidence="6" id="KW-0539">Nucleus</keyword>
<comment type="similarity">
    <text evidence="2">Belongs to the glutamate synthase family.</text>
</comment>
<evidence type="ECO:0000313" key="8">
    <source>
        <dbReference type="EMBL" id="KAG6506525.1"/>
    </source>
</evidence>
<dbReference type="EMBL" id="JACMSC010000009">
    <property type="protein sequence ID" value="KAG6506525.1"/>
    <property type="molecule type" value="Genomic_DNA"/>
</dbReference>
<evidence type="ECO:0000256" key="3">
    <source>
        <dbReference type="ARBA" id="ARBA00023015"/>
    </source>
</evidence>
<dbReference type="PANTHER" id="PTHR31744:SF233">
    <property type="entry name" value="NAC DOMAIN-CONTAINING PROTEIN 72-LIKE"/>
    <property type="match status" value="1"/>
</dbReference>
<evidence type="ECO:0000256" key="6">
    <source>
        <dbReference type="ARBA" id="ARBA00023242"/>
    </source>
</evidence>
<sequence>MAIDHKIEALSYDVIQQQLLDKHDSPSRVVVETRGRRGVRKHPLLREIPLSGFVEGGGLLRYDFFGVYNGHSGARVVQLCHERMHVLLGGRSVGRGVALCRGVAEGDYHGKLLEAGWRGGGNGAWRVGEDDGFDGCGGHGGDKADRANPAKGGELPGHKVISDIAVVIRNSTSGVGLINPPPHHDIYSIEDLAQHIFDLKNSNPGVRINIKSLIACRCLVLACDYIDTIQKQDHGLDMVLDQKTGNDKYVVSLRPLEEFQTLPSLLLLATAMLLLPKPVSLPPGFRFHPTDEELVLHYLRRQVDAAAPSPWPISVVAEVDIYKHDPWELPGKATYGEREWYFITPRGRKYPNGIRPNRAAASGYWKATGTDKPIYRSGKAGGKQAPIGVKKALVFYRGKPPRGAKTNWIMHEYRLAGAHSADSYRPARPITDSSTRLDEWVLCRIYRKNDHLQAVATSTKDREGTLSTYFDDVASSWSFKDYYYSLVGDSPENMQTAPANSHINGITDLDDPLQQPMDLSALASDDTESLVKRQRTMLEGNLKRQNCEYGGYSSDLVGQLDSNSSSFLEPHFIDKQLLLNSHWGLH</sequence>
<proteinExistence type="inferred from homology"/>
<gene>
    <name evidence="8" type="ORF">ZIOFF_031849</name>
</gene>
<evidence type="ECO:0000256" key="1">
    <source>
        <dbReference type="ARBA" id="ARBA00004123"/>
    </source>
</evidence>
<dbReference type="GO" id="GO:0006355">
    <property type="term" value="P:regulation of DNA-templated transcription"/>
    <property type="evidence" value="ECO:0007669"/>
    <property type="project" value="InterPro"/>
</dbReference>
<dbReference type="Gene3D" id="2.170.150.80">
    <property type="entry name" value="NAC domain"/>
    <property type="match status" value="1"/>
</dbReference>
<reference evidence="8 9" key="1">
    <citation type="submission" date="2020-08" db="EMBL/GenBank/DDBJ databases">
        <title>Plant Genome Project.</title>
        <authorList>
            <person name="Zhang R.-G."/>
        </authorList>
    </citation>
    <scope>NUCLEOTIDE SEQUENCE [LARGE SCALE GENOMIC DNA]</scope>
    <source>
        <tissue evidence="8">Rhizome</tissue>
    </source>
</reference>
<dbReference type="Proteomes" id="UP000734854">
    <property type="component" value="Unassembled WGS sequence"/>
</dbReference>
<evidence type="ECO:0000313" key="9">
    <source>
        <dbReference type="Proteomes" id="UP000734854"/>
    </source>
</evidence>
<dbReference type="GO" id="GO:0015930">
    <property type="term" value="F:glutamate synthase activity"/>
    <property type="evidence" value="ECO:0007669"/>
    <property type="project" value="InterPro"/>
</dbReference>
<comment type="subcellular location">
    <subcellularLocation>
        <location evidence="1">Nucleus</location>
    </subcellularLocation>
</comment>
<dbReference type="SUPFAM" id="SSF51395">
    <property type="entry name" value="FMN-linked oxidoreductases"/>
    <property type="match status" value="1"/>
</dbReference>
<evidence type="ECO:0000259" key="7">
    <source>
        <dbReference type="PROSITE" id="PS51005"/>
    </source>
</evidence>
<keyword evidence="5" id="KW-0804">Transcription</keyword>
<evidence type="ECO:0000256" key="4">
    <source>
        <dbReference type="ARBA" id="ARBA00023125"/>
    </source>
</evidence>
<dbReference type="Pfam" id="PF02365">
    <property type="entry name" value="NAM"/>
    <property type="match status" value="1"/>
</dbReference>
<comment type="caution">
    <text evidence="8">The sequence shown here is derived from an EMBL/GenBank/DDBJ whole genome shotgun (WGS) entry which is preliminary data.</text>
</comment>
<dbReference type="InterPro" id="IPR003441">
    <property type="entry name" value="NAC-dom"/>
</dbReference>
<keyword evidence="9" id="KW-1185">Reference proteome</keyword>
<dbReference type="InterPro" id="IPR013785">
    <property type="entry name" value="Aldolase_TIM"/>
</dbReference>
<feature type="domain" description="NAC" evidence="7">
    <location>
        <begin position="281"/>
        <end position="448"/>
    </location>
</feature>
<dbReference type="GO" id="GO:0006537">
    <property type="term" value="P:glutamate biosynthetic process"/>
    <property type="evidence" value="ECO:0007669"/>
    <property type="project" value="InterPro"/>
</dbReference>
<keyword evidence="4" id="KW-0238">DNA-binding</keyword>
<dbReference type="SUPFAM" id="SSF101941">
    <property type="entry name" value="NAC domain"/>
    <property type="match status" value="1"/>
</dbReference>
<evidence type="ECO:0000256" key="2">
    <source>
        <dbReference type="ARBA" id="ARBA00009716"/>
    </source>
</evidence>
<dbReference type="InterPro" id="IPR036093">
    <property type="entry name" value="NAC_dom_sf"/>
</dbReference>
<protein>
    <recommendedName>
        <fullName evidence="7">NAC domain-containing protein</fullName>
    </recommendedName>
</protein>
<dbReference type="PROSITE" id="PS51005">
    <property type="entry name" value="NAC"/>
    <property type="match status" value="1"/>
</dbReference>
<dbReference type="AlphaFoldDB" id="A0A8J5L5R4"/>
<organism evidence="8 9">
    <name type="scientific">Zingiber officinale</name>
    <name type="common">Ginger</name>
    <name type="synonym">Amomum zingiber</name>
    <dbReference type="NCBI Taxonomy" id="94328"/>
    <lineage>
        <taxon>Eukaryota</taxon>
        <taxon>Viridiplantae</taxon>
        <taxon>Streptophyta</taxon>
        <taxon>Embryophyta</taxon>
        <taxon>Tracheophyta</taxon>
        <taxon>Spermatophyta</taxon>
        <taxon>Magnoliopsida</taxon>
        <taxon>Liliopsida</taxon>
        <taxon>Zingiberales</taxon>
        <taxon>Zingiberaceae</taxon>
        <taxon>Zingiber</taxon>
    </lineage>
</organism>